<dbReference type="SUPFAM" id="SSF46894">
    <property type="entry name" value="C-terminal effector domain of the bipartite response regulators"/>
    <property type="match status" value="1"/>
</dbReference>
<name>A0A4Q2K1U7_9ACTN</name>
<dbReference type="CDD" id="cd06170">
    <property type="entry name" value="LuxR_C_like"/>
    <property type="match status" value="1"/>
</dbReference>
<feature type="transmembrane region" description="Helical" evidence="4">
    <location>
        <begin position="140"/>
        <end position="159"/>
    </location>
</feature>
<accession>A0A4Q2K1U7</accession>
<feature type="transmembrane region" description="Helical" evidence="4">
    <location>
        <begin position="273"/>
        <end position="294"/>
    </location>
</feature>
<feature type="transmembrane region" description="Helical" evidence="4">
    <location>
        <begin position="21"/>
        <end position="39"/>
    </location>
</feature>
<dbReference type="EMBL" id="SDPW01000001">
    <property type="protein sequence ID" value="RXZ53683.1"/>
    <property type="molecule type" value="Genomic_DNA"/>
</dbReference>
<reference evidence="6 7" key="1">
    <citation type="submission" date="2019-01" db="EMBL/GenBank/DDBJ databases">
        <title>Senegalimassilia sp. nov. KGMB04484 isolated human feces.</title>
        <authorList>
            <person name="Han K.-I."/>
            <person name="Kim J.-S."/>
            <person name="Lee K.C."/>
            <person name="Suh M.K."/>
            <person name="Eom M.K."/>
            <person name="Lee J.H."/>
            <person name="Park S.-H."/>
            <person name="Kang S.W."/>
            <person name="Park J.-E."/>
            <person name="Oh B.S."/>
            <person name="Yu S.Y."/>
            <person name="Choi S.-H."/>
            <person name="Lee D.H."/>
            <person name="Yoon H."/>
            <person name="Kim B.-Y."/>
            <person name="Lee J.H."/>
            <person name="Lee J.-S."/>
        </authorList>
    </citation>
    <scope>NUCLEOTIDE SEQUENCE [LARGE SCALE GENOMIC DNA]</scope>
    <source>
        <strain evidence="6 7">KGMB04484</strain>
    </source>
</reference>
<dbReference type="PANTHER" id="PTHR44688">
    <property type="entry name" value="DNA-BINDING TRANSCRIPTIONAL ACTIVATOR DEVR_DOSR"/>
    <property type="match status" value="1"/>
</dbReference>
<keyword evidence="1" id="KW-0805">Transcription regulation</keyword>
<keyword evidence="4" id="KW-0472">Membrane</keyword>
<dbReference type="RefSeq" id="WP_129423380.1">
    <property type="nucleotide sequence ID" value="NZ_SDPW01000001.1"/>
</dbReference>
<feature type="transmembrane region" description="Helical" evidence="4">
    <location>
        <begin position="165"/>
        <end position="185"/>
    </location>
</feature>
<evidence type="ECO:0000256" key="3">
    <source>
        <dbReference type="ARBA" id="ARBA00023163"/>
    </source>
</evidence>
<dbReference type="GO" id="GO:0006355">
    <property type="term" value="P:regulation of DNA-templated transcription"/>
    <property type="evidence" value="ECO:0007669"/>
    <property type="project" value="InterPro"/>
</dbReference>
<evidence type="ECO:0000313" key="6">
    <source>
        <dbReference type="EMBL" id="RXZ53683.1"/>
    </source>
</evidence>
<evidence type="ECO:0000256" key="1">
    <source>
        <dbReference type="ARBA" id="ARBA00023015"/>
    </source>
</evidence>
<feature type="transmembrane region" description="Helical" evidence="4">
    <location>
        <begin position="109"/>
        <end position="128"/>
    </location>
</feature>
<evidence type="ECO:0000256" key="4">
    <source>
        <dbReference type="SAM" id="Phobius"/>
    </source>
</evidence>
<dbReference type="PANTHER" id="PTHR44688:SF16">
    <property type="entry name" value="DNA-BINDING TRANSCRIPTIONAL ACTIVATOR DEVR_DOSR"/>
    <property type="match status" value="1"/>
</dbReference>
<dbReference type="InterPro" id="IPR016032">
    <property type="entry name" value="Sig_transdc_resp-reg_C-effctor"/>
</dbReference>
<dbReference type="GO" id="GO:0003677">
    <property type="term" value="F:DNA binding"/>
    <property type="evidence" value="ECO:0007669"/>
    <property type="project" value="UniProtKB-KW"/>
</dbReference>
<feature type="transmembrane region" description="Helical" evidence="4">
    <location>
        <begin position="51"/>
        <end position="70"/>
    </location>
</feature>
<protein>
    <submittedName>
        <fullName evidence="6">LuxR family transcriptional regulator</fullName>
    </submittedName>
</protein>
<keyword evidence="7" id="KW-1185">Reference proteome</keyword>
<dbReference type="Gene3D" id="1.10.10.10">
    <property type="entry name" value="Winged helix-like DNA-binding domain superfamily/Winged helix DNA-binding domain"/>
    <property type="match status" value="1"/>
</dbReference>
<evidence type="ECO:0000256" key="2">
    <source>
        <dbReference type="ARBA" id="ARBA00023125"/>
    </source>
</evidence>
<evidence type="ECO:0000259" key="5">
    <source>
        <dbReference type="PROSITE" id="PS50043"/>
    </source>
</evidence>
<keyword evidence="3" id="KW-0804">Transcription</keyword>
<dbReference type="InterPro" id="IPR036388">
    <property type="entry name" value="WH-like_DNA-bd_sf"/>
</dbReference>
<comment type="caution">
    <text evidence="6">The sequence shown here is derived from an EMBL/GenBank/DDBJ whole genome shotgun (WGS) entry which is preliminary data.</text>
</comment>
<dbReference type="AlphaFoldDB" id="A0A4Q2K1U7"/>
<feature type="domain" description="HTH luxR-type" evidence="5">
    <location>
        <begin position="521"/>
        <end position="586"/>
    </location>
</feature>
<feature type="transmembrane region" description="Helical" evidence="4">
    <location>
        <begin position="333"/>
        <end position="358"/>
    </location>
</feature>
<dbReference type="PRINTS" id="PR00038">
    <property type="entry name" value="HTHLUXR"/>
</dbReference>
<feature type="transmembrane region" description="Helical" evidence="4">
    <location>
        <begin position="244"/>
        <end position="264"/>
    </location>
</feature>
<keyword evidence="4" id="KW-0812">Transmembrane</keyword>
<evidence type="ECO:0000313" key="7">
    <source>
        <dbReference type="Proteomes" id="UP000293345"/>
    </source>
</evidence>
<gene>
    <name evidence="6" type="ORF">ET524_03625</name>
</gene>
<organism evidence="6 7">
    <name type="scientific">Senegalimassilia faecalis</name>
    <dbReference type="NCBI Taxonomy" id="2509433"/>
    <lineage>
        <taxon>Bacteria</taxon>
        <taxon>Bacillati</taxon>
        <taxon>Actinomycetota</taxon>
        <taxon>Coriobacteriia</taxon>
        <taxon>Coriobacteriales</taxon>
        <taxon>Coriobacteriaceae</taxon>
        <taxon>Senegalimassilia</taxon>
    </lineage>
</organism>
<keyword evidence="4" id="KW-1133">Transmembrane helix</keyword>
<feature type="transmembrane region" description="Helical" evidence="4">
    <location>
        <begin position="300"/>
        <end position="321"/>
    </location>
</feature>
<dbReference type="SMART" id="SM00421">
    <property type="entry name" value="HTH_LUXR"/>
    <property type="match status" value="1"/>
</dbReference>
<feature type="transmembrane region" description="Helical" evidence="4">
    <location>
        <begin position="77"/>
        <end position="97"/>
    </location>
</feature>
<dbReference type="Proteomes" id="UP000293345">
    <property type="component" value="Unassembled WGS sequence"/>
</dbReference>
<dbReference type="Pfam" id="PF00196">
    <property type="entry name" value="GerE"/>
    <property type="match status" value="1"/>
</dbReference>
<feature type="transmembrane region" description="Helical" evidence="4">
    <location>
        <begin position="364"/>
        <end position="383"/>
    </location>
</feature>
<dbReference type="PROSITE" id="PS50043">
    <property type="entry name" value="HTH_LUXR_2"/>
    <property type="match status" value="1"/>
</dbReference>
<keyword evidence="2" id="KW-0238">DNA-binding</keyword>
<dbReference type="OrthoDB" id="3170587at2"/>
<proteinExistence type="predicted"/>
<sequence length="588" mass="61177">MRQWLENIEAEWPAFKYLGFGCYYAWIFLCYSSDVLFSYPAGINGMSSQTVMYLLSTTALALTLLAAALLHKRAAKLVASVKFVAIAALIASLATGMVGLTDQDAGNPLFWTGCVLSGVGTAFVSLRFGMMYSVMAARKAMTNAAAAFVVAGGLYFVVIGLPHELRLVLCVGLPLMAALCTVTFDPSRKGRPGREVIPTESLPARFFMKLVIAIATFSAIAGFYNGMGANIDLAGAVSSSHGHALMVFAVSVVALLLLAVGGAIDRGFDLSKLYYPIIVLGCFGIIVVPLVGGYDPVQRMIIGAAYNLFILFVWCLLAHVANRTDLAPVMVFGFGRGASAVGTTVGWLGCTLAAPSMAENADSLMAFAVVMVFVLVVVSMVVLKEGTIDQMLAQTDMGPLRVGDAPGSRQPRVRCAEEPVVPASCAASGCGVAGSQGCPLGASGDVAASQALADADVRVAAEAGASGGADAAQVAAAAEGCGTASQSCSEEQLACAASSSSVGVAAASLAAFDALRESCGAVSERFGLSDREAEVLVLLTRGRTIDQISQELCVSFNTAKSHVRHVYTKTGVHTRKELFSLVREARNS</sequence>
<feature type="transmembrane region" description="Helical" evidence="4">
    <location>
        <begin position="206"/>
        <end position="224"/>
    </location>
</feature>
<dbReference type="InterPro" id="IPR000792">
    <property type="entry name" value="Tscrpt_reg_LuxR_C"/>
</dbReference>